<dbReference type="EMBL" id="HBUE01106852">
    <property type="protein sequence ID" value="CAG6487493.1"/>
    <property type="molecule type" value="Transcribed_RNA"/>
</dbReference>
<name>A0A8D8CBP6_CULPI</name>
<reference evidence="1" key="1">
    <citation type="submission" date="2021-05" db="EMBL/GenBank/DDBJ databases">
        <authorList>
            <person name="Alioto T."/>
            <person name="Alioto T."/>
            <person name="Gomez Garrido J."/>
        </authorList>
    </citation>
    <scope>NUCLEOTIDE SEQUENCE</scope>
</reference>
<dbReference type="EMBL" id="HBUE01106850">
    <property type="protein sequence ID" value="CAG6487491.1"/>
    <property type="molecule type" value="Transcribed_RNA"/>
</dbReference>
<dbReference type="AlphaFoldDB" id="A0A8D8CBP6"/>
<protein>
    <submittedName>
        <fullName evidence="1">(northern house mosquito) hypothetical protein</fullName>
    </submittedName>
</protein>
<organism evidence="1">
    <name type="scientific">Culex pipiens</name>
    <name type="common">House mosquito</name>
    <dbReference type="NCBI Taxonomy" id="7175"/>
    <lineage>
        <taxon>Eukaryota</taxon>
        <taxon>Metazoa</taxon>
        <taxon>Ecdysozoa</taxon>
        <taxon>Arthropoda</taxon>
        <taxon>Hexapoda</taxon>
        <taxon>Insecta</taxon>
        <taxon>Pterygota</taxon>
        <taxon>Neoptera</taxon>
        <taxon>Endopterygota</taxon>
        <taxon>Diptera</taxon>
        <taxon>Nematocera</taxon>
        <taxon>Culicoidea</taxon>
        <taxon>Culicidae</taxon>
        <taxon>Culicinae</taxon>
        <taxon>Culicini</taxon>
        <taxon>Culex</taxon>
        <taxon>Culex</taxon>
    </lineage>
</organism>
<sequence length="113" mass="12608">MFATYRRRRNPAPPSHGLQVLASSRSCRSLRLLHCRCSTHCCPTPHCDLPENLEPCARSACSLIVFADPTCTLFQNGSFGHSGYTSYQKQGRLLFQTRAIRRKTCTPSSSESS</sequence>
<proteinExistence type="predicted"/>
<evidence type="ECO:0000313" key="1">
    <source>
        <dbReference type="EMBL" id="CAG6487491.1"/>
    </source>
</evidence>
<accession>A0A8D8CBP6</accession>